<feature type="transmembrane region" description="Helical" evidence="10">
    <location>
        <begin position="280"/>
        <end position="300"/>
    </location>
</feature>
<feature type="transmembrane region" description="Helical" evidence="10">
    <location>
        <begin position="874"/>
        <end position="897"/>
    </location>
</feature>
<accession>A0ABQ2I3Y2</accession>
<dbReference type="EMBL" id="BMNZ01000004">
    <property type="protein sequence ID" value="GGM97612.1"/>
    <property type="molecule type" value="Genomic_DNA"/>
</dbReference>
<feature type="transmembrane region" description="Helical" evidence="10">
    <location>
        <begin position="12"/>
        <end position="33"/>
    </location>
</feature>
<feature type="transmembrane region" description="Helical" evidence="10">
    <location>
        <begin position="214"/>
        <end position="240"/>
    </location>
</feature>
<dbReference type="InterPro" id="IPR001516">
    <property type="entry name" value="Proton_antipo_N"/>
</dbReference>
<sequence length="986" mass="103381">MWTELNSPDDRRAAVAQLLLLHLLAAALAPWLAKVLRTKAFPVLALAPAVSFAWLVSVSNDVRSGNLPTQRISWVPGLGIDLDFRVTTLSWVLGLLVTGVGALVLLYCTWYFSDRDPTLWRFTSVFTAFAGAMLGLVLTDNLLVLYVFWELTTVFSYLLIGHNPASSTNRRAAMQALIVTTFGGLAMLVGIIALGVHHSYSIPVLLADPPPLDAVTMAAVVLLLAGALSKSALVPFHFWLPGAMAAPTPVSAYLHAAAMVKAGIYLVALLAPAFAGAPAWHALTVGLGLFTMLVGGWRALRQHDIKLLLAYGTVSQLGFIVAIAGLGTKTSALSALALVIAHALFKSTLFLTVGVVDKCTGTRDLRELSGVGRRLLPVTVPATLAALSMAGIIPLAGFVSKESALESLWQDVQTSAPLPAPWSWLAIIGVVAGSALTVAYTARFLWGAFATKPGVAPTPVKAAHPGFVLAPVLLGVASLLLGLLAPLESPWLMPYAVGFPVGSEPQTLALWHGVTVPLLLSLVSVAVGLVLFAQRDLVSRVQSGVPALVDGERGFARTLRWVDRGAVETTAVTQRGSLPIYLAAILIVFVALPGAAAVTRGTFPQVRLWDNAGQAVVGIVIVAAAVLVLVTRRRLTAVMLVGATGYGVALLFILHGAPDLAITQMLVETVSLVVFVLALRRLPTKFTRHPHSPSRTWRIVLGAAVGASVGAIALVASGGRNSEPVSAGFPTEAYAFGHGKNIVNVTLVDIRAWDTLGEVSVLVAAATGIASLIFVRTRNTRLSRATAKSLPSTSPGRGTWLHGGRTMRTEKRSVIFEVVTRLVFHIMLAASLFLLFAGHNQPGGGFAGGLVAGLALVVRYLAGGRYELDEAAPFDAGLLVGIGLLVAVGSALAPLAFGGTILETTTVDFTLPPWGEVHVVTSLAFDIGVYLIVVGMMLDIVRSLGTGIDRQIAEEAEAADDEDDAQDDAGVDAGVDAAGAQEGVRS</sequence>
<dbReference type="RefSeq" id="WP_373286708.1">
    <property type="nucleotide sequence ID" value="NZ_BMNZ01000004.1"/>
</dbReference>
<dbReference type="InterPro" id="IPR025383">
    <property type="entry name" value="MrpA_C/MbhD"/>
</dbReference>
<evidence type="ECO:0000256" key="7">
    <source>
        <dbReference type="ARBA" id="ARBA00023065"/>
    </source>
</evidence>
<dbReference type="PANTHER" id="PTHR43373:SF1">
    <property type="entry name" value="NA(+)_H(+) ANTIPORTER SUBUNIT A"/>
    <property type="match status" value="1"/>
</dbReference>
<evidence type="ECO:0000256" key="10">
    <source>
        <dbReference type="SAM" id="Phobius"/>
    </source>
</evidence>
<keyword evidence="4" id="KW-1003">Cell membrane</keyword>
<feature type="domain" description="Na+/H+ antiporter MnhB subunit-related protein" evidence="13">
    <location>
        <begin position="815"/>
        <end position="938"/>
    </location>
</feature>
<dbReference type="Gene3D" id="1.20.120.1200">
    <property type="entry name" value="NADH-ubiquinone/plastoquinone oxidoreductase chain 6, subunit NuoJ"/>
    <property type="match status" value="1"/>
</dbReference>
<keyword evidence="6 10" id="KW-1133">Transmembrane helix</keyword>
<evidence type="ECO:0000256" key="9">
    <source>
        <dbReference type="RuleBase" id="RU000320"/>
    </source>
</evidence>
<evidence type="ECO:0000256" key="4">
    <source>
        <dbReference type="ARBA" id="ARBA00022475"/>
    </source>
</evidence>
<dbReference type="InterPro" id="IPR007182">
    <property type="entry name" value="MnhB"/>
</dbReference>
<evidence type="ECO:0000256" key="3">
    <source>
        <dbReference type="ARBA" id="ARBA00022449"/>
    </source>
</evidence>
<feature type="domain" description="NADH-Ubiquinone oxidoreductase (complex I) chain 5 N-terminal" evidence="12">
    <location>
        <begin position="77"/>
        <end position="122"/>
    </location>
</feature>
<organism evidence="16 17">
    <name type="scientific">Terrabacter tumescens</name>
    <dbReference type="NCBI Taxonomy" id="60443"/>
    <lineage>
        <taxon>Bacteria</taxon>
        <taxon>Bacillati</taxon>
        <taxon>Actinomycetota</taxon>
        <taxon>Actinomycetes</taxon>
        <taxon>Micrococcales</taxon>
        <taxon>Intrasporangiaceae</taxon>
        <taxon>Terrabacter</taxon>
    </lineage>
</organism>
<feature type="transmembrane region" description="Helical" evidence="10">
    <location>
        <begin position="660"/>
        <end position="679"/>
    </location>
</feature>
<dbReference type="InterPro" id="IPR042106">
    <property type="entry name" value="Nuo/plastoQ_OxRdtase_6_NuoJ"/>
</dbReference>
<dbReference type="PRINTS" id="PR01434">
    <property type="entry name" value="NADHDHGNASE5"/>
</dbReference>
<keyword evidence="8 10" id="KW-0472">Membrane</keyword>
<evidence type="ECO:0000256" key="2">
    <source>
        <dbReference type="ARBA" id="ARBA00022448"/>
    </source>
</evidence>
<feature type="domain" description="MrpA C-terminal/MbhE" evidence="15">
    <location>
        <begin position="698"/>
        <end position="778"/>
    </location>
</feature>
<keyword evidence="5 9" id="KW-0812">Transmembrane</keyword>
<feature type="transmembrane region" description="Helical" evidence="10">
    <location>
        <begin position="467"/>
        <end position="487"/>
    </location>
</feature>
<feature type="transmembrane region" description="Helical" evidence="10">
    <location>
        <begin position="637"/>
        <end position="654"/>
    </location>
</feature>
<evidence type="ECO:0000313" key="16">
    <source>
        <dbReference type="EMBL" id="GGM97612.1"/>
    </source>
</evidence>
<evidence type="ECO:0000259" key="12">
    <source>
        <dbReference type="Pfam" id="PF00662"/>
    </source>
</evidence>
<feature type="transmembrane region" description="Helical" evidence="10">
    <location>
        <begin position="307"/>
        <end position="326"/>
    </location>
</feature>
<comment type="caution">
    <text evidence="16">The sequence shown here is derived from an EMBL/GenBank/DDBJ whole genome shotgun (WGS) entry which is preliminary data.</text>
</comment>
<dbReference type="Pfam" id="PF04039">
    <property type="entry name" value="MnhB"/>
    <property type="match status" value="1"/>
</dbReference>
<gene>
    <name evidence="16" type="ORF">GCM10009721_25700</name>
</gene>
<feature type="transmembrane region" description="Helical" evidence="10">
    <location>
        <begin position="172"/>
        <end position="194"/>
    </location>
</feature>
<feature type="transmembrane region" description="Helical" evidence="10">
    <location>
        <begin position="119"/>
        <end position="137"/>
    </location>
</feature>
<evidence type="ECO:0000313" key="17">
    <source>
        <dbReference type="Proteomes" id="UP000623461"/>
    </source>
</evidence>
<evidence type="ECO:0000256" key="1">
    <source>
        <dbReference type="ARBA" id="ARBA00004651"/>
    </source>
</evidence>
<dbReference type="Pfam" id="PF13244">
    <property type="entry name" value="MbhD"/>
    <property type="match status" value="1"/>
</dbReference>
<dbReference type="InterPro" id="IPR050616">
    <property type="entry name" value="CPA3_Na-H_Antiporter_A"/>
</dbReference>
<keyword evidence="7" id="KW-0406">Ion transport</keyword>
<protein>
    <submittedName>
        <fullName evidence="16">Cation antiporter NADH dehydrogenase subunit</fullName>
    </submittedName>
</protein>
<evidence type="ECO:0000259" key="11">
    <source>
        <dbReference type="Pfam" id="PF00361"/>
    </source>
</evidence>
<dbReference type="NCBIfam" id="NF009284">
    <property type="entry name" value="PRK12644.1"/>
    <property type="match status" value="1"/>
</dbReference>
<feature type="transmembrane region" description="Helical" evidence="10">
    <location>
        <begin position="40"/>
        <end position="58"/>
    </location>
</feature>
<evidence type="ECO:0000256" key="5">
    <source>
        <dbReference type="ARBA" id="ARBA00022692"/>
    </source>
</evidence>
<keyword evidence="2" id="KW-0813">Transport</keyword>
<keyword evidence="3" id="KW-0050">Antiport</keyword>
<dbReference type="Pfam" id="PF20501">
    <property type="entry name" value="MbhE"/>
    <property type="match status" value="1"/>
</dbReference>
<feature type="transmembrane region" description="Helical" evidence="10">
    <location>
        <begin position="611"/>
        <end position="630"/>
    </location>
</feature>
<reference evidence="17" key="1">
    <citation type="journal article" date="2019" name="Int. J. Syst. Evol. Microbiol.">
        <title>The Global Catalogue of Microorganisms (GCM) 10K type strain sequencing project: providing services to taxonomists for standard genome sequencing and annotation.</title>
        <authorList>
            <consortium name="The Broad Institute Genomics Platform"/>
            <consortium name="The Broad Institute Genome Sequencing Center for Infectious Disease"/>
            <person name="Wu L."/>
            <person name="Ma J."/>
        </authorList>
    </citation>
    <scope>NUCLEOTIDE SEQUENCE [LARGE SCALE GENOMIC DNA]</scope>
    <source>
        <strain evidence="17">JCM 1365</strain>
    </source>
</reference>
<feature type="transmembrane region" description="Helical" evidence="10">
    <location>
        <begin position="252"/>
        <end position="274"/>
    </location>
</feature>
<feature type="domain" description="NADH:quinone oxidoreductase/Mrp antiporter transmembrane" evidence="11">
    <location>
        <begin position="140"/>
        <end position="410"/>
    </location>
</feature>
<proteinExistence type="predicted"/>
<feature type="transmembrane region" description="Helical" evidence="10">
    <location>
        <begin position="91"/>
        <end position="112"/>
    </location>
</feature>
<evidence type="ECO:0000259" key="13">
    <source>
        <dbReference type="Pfam" id="PF04039"/>
    </source>
</evidence>
<feature type="transmembrane region" description="Helical" evidence="10">
    <location>
        <begin position="332"/>
        <end position="355"/>
    </location>
</feature>
<feature type="transmembrane region" description="Helical" evidence="10">
    <location>
        <begin position="375"/>
        <end position="399"/>
    </location>
</feature>
<name>A0ABQ2I3Y2_9MICO</name>
<feature type="transmembrane region" description="Helical" evidence="10">
    <location>
        <begin position="422"/>
        <end position="446"/>
    </location>
</feature>
<feature type="transmembrane region" description="Helical" evidence="10">
    <location>
        <begin position="143"/>
        <end position="160"/>
    </location>
</feature>
<dbReference type="Pfam" id="PF00361">
    <property type="entry name" value="Proton_antipo_M"/>
    <property type="match status" value="1"/>
</dbReference>
<feature type="transmembrane region" description="Helical" evidence="10">
    <location>
        <begin position="507"/>
        <end position="533"/>
    </location>
</feature>
<evidence type="ECO:0000256" key="6">
    <source>
        <dbReference type="ARBA" id="ARBA00022989"/>
    </source>
</evidence>
<feature type="transmembrane region" description="Helical" evidence="10">
    <location>
        <begin position="699"/>
        <end position="719"/>
    </location>
</feature>
<dbReference type="InterPro" id="IPR046806">
    <property type="entry name" value="MrpA_C/MbhE"/>
</dbReference>
<feature type="transmembrane region" description="Helical" evidence="10">
    <location>
        <begin position="917"/>
        <end position="941"/>
    </location>
</feature>
<comment type="subcellular location">
    <subcellularLocation>
        <location evidence="1">Cell membrane</location>
        <topology evidence="1">Multi-pass membrane protein</topology>
    </subcellularLocation>
    <subcellularLocation>
        <location evidence="9">Membrane</location>
        <topology evidence="9">Multi-pass membrane protein</topology>
    </subcellularLocation>
</comment>
<keyword evidence="17" id="KW-1185">Reference proteome</keyword>
<feature type="transmembrane region" description="Helical" evidence="10">
    <location>
        <begin position="756"/>
        <end position="775"/>
    </location>
</feature>
<feature type="domain" description="MrpA C-terminal/MbhD" evidence="14">
    <location>
        <begin position="619"/>
        <end position="683"/>
    </location>
</feature>
<feature type="transmembrane region" description="Helical" evidence="10">
    <location>
        <begin position="843"/>
        <end position="862"/>
    </location>
</feature>
<dbReference type="PANTHER" id="PTHR43373">
    <property type="entry name" value="NA(+)/H(+) ANTIPORTER SUBUNIT"/>
    <property type="match status" value="1"/>
</dbReference>
<feature type="transmembrane region" description="Helical" evidence="10">
    <location>
        <begin position="814"/>
        <end position="837"/>
    </location>
</feature>
<dbReference type="InterPro" id="IPR001750">
    <property type="entry name" value="ND/Mrp_TM"/>
</dbReference>
<dbReference type="Pfam" id="PF00662">
    <property type="entry name" value="Proton_antipo_N"/>
    <property type="match status" value="1"/>
</dbReference>
<evidence type="ECO:0000259" key="14">
    <source>
        <dbReference type="Pfam" id="PF13244"/>
    </source>
</evidence>
<evidence type="ECO:0000256" key="8">
    <source>
        <dbReference type="ARBA" id="ARBA00023136"/>
    </source>
</evidence>
<dbReference type="Proteomes" id="UP000623461">
    <property type="component" value="Unassembled WGS sequence"/>
</dbReference>
<evidence type="ECO:0000259" key="15">
    <source>
        <dbReference type="Pfam" id="PF20501"/>
    </source>
</evidence>
<feature type="transmembrane region" description="Helical" evidence="10">
    <location>
        <begin position="580"/>
        <end position="599"/>
    </location>
</feature>